<comment type="caution">
    <text evidence="1">The sequence shown here is derived from an EMBL/GenBank/DDBJ whole genome shotgun (WGS) entry which is preliminary data.</text>
</comment>
<dbReference type="EMBL" id="RWGY01000011">
    <property type="protein sequence ID" value="TVU32559.1"/>
    <property type="molecule type" value="Genomic_DNA"/>
</dbReference>
<gene>
    <name evidence="1" type="ORF">EJB05_24292</name>
</gene>
<sequence>MRRQAQVKFYYCVQEKIGKQNSEHCWPLCTTTKQGLCAANLMRFLLFSAHATARQNEDDDGGPCMRSPLEP</sequence>
<evidence type="ECO:0000313" key="1">
    <source>
        <dbReference type="EMBL" id="TVU32559.1"/>
    </source>
</evidence>
<dbReference type="AlphaFoldDB" id="A0A5J9V8W7"/>
<dbReference type="Proteomes" id="UP000324897">
    <property type="component" value="Chromosome 1"/>
</dbReference>
<protein>
    <submittedName>
        <fullName evidence="1">Uncharacterized protein</fullName>
    </submittedName>
</protein>
<organism evidence="1 2">
    <name type="scientific">Eragrostis curvula</name>
    <name type="common">weeping love grass</name>
    <dbReference type="NCBI Taxonomy" id="38414"/>
    <lineage>
        <taxon>Eukaryota</taxon>
        <taxon>Viridiplantae</taxon>
        <taxon>Streptophyta</taxon>
        <taxon>Embryophyta</taxon>
        <taxon>Tracheophyta</taxon>
        <taxon>Spermatophyta</taxon>
        <taxon>Magnoliopsida</taxon>
        <taxon>Liliopsida</taxon>
        <taxon>Poales</taxon>
        <taxon>Poaceae</taxon>
        <taxon>PACMAD clade</taxon>
        <taxon>Chloridoideae</taxon>
        <taxon>Eragrostideae</taxon>
        <taxon>Eragrostidinae</taxon>
        <taxon>Eragrostis</taxon>
    </lineage>
</organism>
<reference evidence="1 2" key="1">
    <citation type="journal article" date="2019" name="Sci. Rep.">
        <title>A high-quality genome of Eragrostis curvula grass provides insights into Poaceae evolution and supports new strategies to enhance forage quality.</title>
        <authorList>
            <person name="Carballo J."/>
            <person name="Santos B.A.C.M."/>
            <person name="Zappacosta D."/>
            <person name="Garbus I."/>
            <person name="Selva J.P."/>
            <person name="Gallo C.A."/>
            <person name="Diaz A."/>
            <person name="Albertini E."/>
            <person name="Caccamo M."/>
            <person name="Echenique V."/>
        </authorList>
    </citation>
    <scope>NUCLEOTIDE SEQUENCE [LARGE SCALE GENOMIC DNA]</scope>
    <source>
        <strain evidence="2">cv. Victoria</strain>
        <tissue evidence="1">Leaf</tissue>
    </source>
</reference>
<keyword evidence="2" id="KW-1185">Reference proteome</keyword>
<evidence type="ECO:0000313" key="2">
    <source>
        <dbReference type="Proteomes" id="UP000324897"/>
    </source>
</evidence>
<name>A0A5J9V8W7_9POAL</name>
<proteinExistence type="predicted"/>
<dbReference type="Gramene" id="TVU32559">
    <property type="protein sequence ID" value="TVU32559"/>
    <property type="gene ID" value="EJB05_24292"/>
</dbReference>
<accession>A0A5J9V8W7</accession>